<dbReference type="InterPro" id="IPR039537">
    <property type="entry name" value="Retrotran_Ty1/copia-like"/>
</dbReference>
<evidence type="ECO:0000313" key="11">
    <source>
        <dbReference type="EMBL" id="KAH9313560.1"/>
    </source>
</evidence>
<evidence type="ECO:0000256" key="9">
    <source>
        <dbReference type="ARBA" id="ARBA00023172"/>
    </source>
</evidence>
<evidence type="ECO:0000256" key="1">
    <source>
        <dbReference type="ARBA" id="ARBA00022722"/>
    </source>
</evidence>
<dbReference type="PANTHER" id="PTHR42648">
    <property type="entry name" value="TRANSPOSASE, PUTATIVE-RELATED"/>
    <property type="match status" value="1"/>
</dbReference>
<evidence type="ECO:0000256" key="7">
    <source>
        <dbReference type="ARBA" id="ARBA00022918"/>
    </source>
</evidence>
<sequence length="72" mass="8151">DFKALVEKQAERSIKVLQTDNGGEYVNNRFMDFCTSEGISLQHTVAYSPLQNGVAERKNRTLKEMATCMIHS</sequence>
<dbReference type="GO" id="GO:0003676">
    <property type="term" value="F:nucleic acid binding"/>
    <property type="evidence" value="ECO:0007669"/>
    <property type="project" value="InterPro"/>
</dbReference>
<keyword evidence="5" id="KW-0460">Magnesium</keyword>
<name>A0AA38G0R2_TAXCH</name>
<dbReference type="Gene3D" id="3.30.420.10">
    <property type="entry name" value="Ribonuclease H-like superfamily/Ribonuclease H"/>
    <property type="match status" value="1"/>
</dbReference>
<dbReference type="GO" id="GO:0015074">
    <property type="term" value="P:DNA integration"/>
    <property type="evidence" value="ECO:0007669"/>
    <property type="project" value="UniProtKB-KW"/>
</dbReference>
<evidence type="ECO:0000256" key="4">
    <source>
        <dbReference type="ARBA" id="ARBA00022801"/>
    </source>
</evidence>
<dbReference type="GO" id="GO:0003887">
    <property type="term" value="F:DNA-directed DNA polymerase activity"/>
    <property type="evidence" value="ECO:0007669"/>
    <property type="project" value="UniProtKB-KW"/>
</dbReference>
<keyword evidence="8" id="KW-0548">Nucleotidyltransferase</keyword>
<dbReference type="SUPFAM" id="SSF53098">
    <property type="entry name" value="Ribonuclease H-like"/>
    <property type="match status" value="1"/>
</dbReference>
<dbReference type="GO" id="GO:0006310">
    <property type="term" value="P:DNA recombination"/>
    <property type="evidence" value="ECO:0007669"/>
    <property type="project" value="UniProtKB-KW"/>
</dbReference>
<keyword evidence="9" id="KW-0233">DNA recombination</keyword>
<dbReference type="AlphaFoldDB" id="A0AA38G0R2"/>
<dbReference type="PROSITE" id="PS50994">
    <property type="entry name" value="INTEGRASE"/>
    <property type="match status" value="1"/>
</dbReference>
<organism evidence="11 12">
    <name type="scientific">Taxus chinensis</name>
    <name type="common">Chinese yew</name>
    <name type="synonym">Taxus wallichiana var. chinensis</name>
    <dbReference type="NCBI Taxonomy" id="29808"/>
    <lineage>
        <taxon>Eukaryota</taxon>
        <taxon>Viridiplantae</taxon>
        <taxon>Streptophyta</taxon>
        <taxon>Embryophyta</taxon>
        <taxon>Tracheophyta</taxon>
        <taxon>Spermatophyta</taxon>
        <taxon>Pinopsida</taxon>
        <taxon>Pinidae</taxon>
        <taxon>Conifers II</taxon>
        <taxon>Cupressales</taxon>
        <taxon>Taxaceae</taxon>
        <taxon>Taxus</taxon>
    </lineage>
</organism>
<keyword evidence="6" id="KW-0229">DNA integration</keyword>
<dbReference type="Proteomes" id="UP000824469">
    <property type="component" value="Unassembled WGS sequence"/>
</dbReference>
<dbReference type="GO" id="GO:0046872">
    <property type="term" value="F:metal ion binding"/>
    <property type="evidence" value="ECO:0007669"/>
    <property type="project" value="UniProtKB-KW"/>
</dbReference>
<evidence type="ECO:0000256" key="6">
    <source>
        <dbReference type="ARBA" id="ARBA00022908"/>
    </source>
</evidence>
<dbReference type="EMBL" id="JAHRHJ020000005">
    <property type="protein sequence ID" value="KAH9313560.1"/>
    <property type="molecule type" value="Genomic_DNA"/>
</dbReference>
<evidence type="ECO:0000256" key="8">
    <source>
        <dbReference type="ARBA" id="ARBA00022932"/>
    </source>
</evidence>
<protein>
    <recommendedName>
        <fullName evidence="10">Integrase catalytic domain-containing protein</fullName>
    </recommendedName>
</protein>
<proteinExistence type="predicted"/>
<feature type="non-terminal residue" evidence="11">
    <location>
        <position position="1"/>
    </location>
</feature>
<feature type="domain" description="Integrase catalytic" evidence="10">
    <location>
        <begin position="1"/>
        <end position="72"/>
    </location>
</feature>
<keyword evidence="8" id="KW-0808">Transferase</keyword>
<evidence type="ECO:0000256" key="2">
    <source>
        <dbReference type="ARBA" id="ARBA00022723"/>
    </source>
</evidence>
<dbReference type="GO" id="GO:0003964">
    <property type="term" value="F:RNA-directed DNA polymerase activity"/>
    <property type="evidence" value="ECO:0007669"/>
    <property type="project" value="UniProtKB-KW"/>
</dbReference>
<dbReference type="GO" id="GO:0004519">
    <property type="term" value="F:endonuclease activity"/>
    <property type="evidence" value="ECO:0007669"/>
    <property type="project" value="UniProtKB-KW"/>
</dbReference>
<dbReference type="InterPro" id="IPR001584">
    <property type="entry name" value="Integrase_cat-core"/>
</dbReference>
<dbReference type="InterPro" id="IPR036397">
    <property type="entry name" value="RNaseH_sf"/>
</dbReference>
<gene>
    <name evidence="11" type="ORF">KI387_022187</name>
</gene>
<feature type="non-terminal residue" evidence="11">
    <location>
        <position position="72"/>
    </location>
</feature>
<evidence type="ECO:0000256" key="3">
    <source>
        <dbReference type="ARBA" id="ARBA00022759"/>
    </source>
</evidence>
<evidence type="ECO:0000259" key="10">
    <source>
        <dbReference type="PROSITE" id="PS50994"/>
    </source>
</evidence>
<comment type="caution">
    <text evidence="11">The sequence shown here is derived from an EMBL/GenBank/DDBJ whole genome shotgun (WGS) entry which is preliminary data.</text>
</comment>
<dbReference type="InterPro" id="IPR012337">
    <property type="entry name" value="RNaseH-like_sf"/>
</dbReference>
<dbReference type="GO" id="GO:0016787">
    <property type="term" value="F:hydrolase activity"/>
    <property type="evidence" value="ECO:0007669"/>
    <property type="project" value="UniProtKB-KW"/>
</dbReference>
<evidence type="ECO:0000313" key="12">
    <source>
        <dbReference type="Proteomes" id="UP000824469"/>
    </source>
</evidence>
<keyword evidence="7" id="KW-0695">RNA-directed DNA polymerase</keyword>
<keyword evidence="8" id="KW-0239">DNA-directed DNA polymerase</keyword>
<keyword evidence="4" id="KW-0378">Hydrolase</keyword>
<keyword evidence="1" id="KW-0540">Nuclease</keyword>
<dbReference type="PANTHER" id="PTHR42648:SF11">
    <property type="entry name" value="TRANSPOSON TY4-P GAG-POL POLYPROTEIN"/>
    <property type="match status" value="1"/>
</dbReference>
<reference evidence="11 12" key="1">
    <citation type="journal article" date="2021" name="Nat. Plants">
        <title>The Taxus genome provides insights into paclitaxel biosynthesis.</title>
        <authorList>
            <person name="Xiong X."/>
            <person name="Gou J."/>
            <person name="Liao Q."/>
            <person name="Li Y."/>
            <person name="Zhou Q."/>
            <person name="Bi G."/>
            <person name="Li C."/>
            <person name="Du R."/>
            <person name="Wang X."/>
            <person name="Sun T."/>
            <person name="Guo L."/>
            <person name="Liang H."/>
            <person name="Lu P."/>
            <person name="Wu Y."/>
            <person name="Zhang Z."/>
            <person name="Ro D.K."/>
            <person name="Shang Y."/>
            <person name="Huang S."/>
            <person name="Yan J."/>
        </authorList>
    </citation>
    <scope>NUCLEOTIDE SEQUENCE [LARGE SCALE GENOMIC DNA]</scope>
    <source>
        <strain evidence="11">Ta-2019</strain>
    </source>
</reference>
<keyword evidence="3" id="KW-0255">Endonuclease</keyword>
<keyword evidence="2" id="KW-0479">Metal-binding</keyword>
<evidence type="ECO:0000256" key="5">
    <source>
        <dbReference type="ARBA" id="ARBA00022842"/>
    </source>
</evidence>
<accession>A0AA38G0R2</accession>
<keyword evidence="12" id="KW-1185">Reference proteome</keyword>